<dbReference type="GO" id="GO:0016746">
    <property type="term" value="F:acyltransferase activity"/>
    <property type="evidence" value="ECO:0007669"/>
    <property type="project" value="UniProtKB-KW"/>
</dbReference>
<evidence type="ECO:0000256" key="1">
    <source>
        <dbReference type="SAM" id="MobiDB-lite"/>
    </source>
</evidence>
<keyword evidence="2" id="KW-0808">Transferase</keyword>
<dbReference type="InterPro" id="IPR036568">
    <property type="entry name" value="GGCT-like_sf"/>
</dbReference>
<protein>
    <submittedName>
        <fullName evidence="2">Gamma-glutamylcyclotransferase family protein</fullName>
        <ecNumber evidence="2">2.3.2.-</ecNumber>
    </submittedName>
</protein>
<dbReference type="RefSeq" id="WP_378752110.1">
    <property type="nucleotide sequence ID" value="NZ_JBHSSV010000008.1"/>
</dbReference>
<keyword evidence="2" id="KW-0012">Acyltransferase</keyword>
<dbReference type="Gene3D" id="3.10.490.10">
    <property type="entry name" value="Gamma-glutamyl cyclotransferase-like"/>
    <property type="match status" value="1"/>
</dbReference>
<evidence type="ECO:0000313" key="3">
    <source>
        <dbReference type="Proteomes" id="UP001597042"/>
    </source>
</evidence>
<name>A0ABW2ZR64_9MICO</name>
<accession>A0ABW2ZR64</accession>
<dbReference type="Proteomes" id="UP001597042">
    <property type="component" value="Unassembled WGS sequence"/>
</dbReference>
<dbReference type="EC" id="2.3.2.-" evidence="2"/>
<reference evidence="3" key="1">
    <citation type="journal article" date="2019" name="Int. J. Syst. Evol. Microbiol.">
        <title>The Global Catalogue of Microorganisms (GCM) 10K type strain sequencing project: providing services to taxonomists for standard genome sequencing and annotation.</title>
        <authorList>
            <consortium name="The Broad Institute Genomics Platform"/>
            <consortium name="The Broad Institute Genome Sequencing Center for Infectious Disease"/>
            <person name="Wu L."/>
            <person name="Ma J."/>
        </authorList>
    </citation>
    <scope>NUCLEOTIDE SEQUENCE [LARGE SCALE GENOMIC DNA]</scope>
    <source>
        <strain evidence="3">CCUG 50754</strain>
    </source>
</reference>
<dbReference type="EMBL" id="JBHTIM010000001">
    <property type="protein sequence ID" value="MFD0780968.1"/>
    <property type="molecule type" value="Genomic_DNA"/>
</dbReference>
<dbReference type="SUPFAM" id="SSF110857">
    <property type="entry name" value="Gamma-glutamyl cyclotransferase-like"/>
    <property type="match status" value="1"/>
</dbReference>
<comment type="caution">
    <text evidence="2">The sequence shown here is derived from an EMBL/GenBank/DDBJ whole genome shotgun (WGS) entry which is preliminary data.</text>
</comment>
<sequence>MTDGQLLFAYGKLRLPDVQLDTFGRLLDGDDDVLPGFTIDHRDLEPPRPSHPVLRHTGDRFDKAVGRALRVTEDELDAADEFEVESCRRISARLASGRLAWVYVAV</sequence>
<proteinExistence type="predicted"/>
<feature type="region of interest" description="Disordered" evidence="1">
    <location>
        <begin position="38"/>
        <end position="57"/>
    </location>
</feature>
<dbReference type="InterPro" id="IPR013024">
    <property type="entry name" value="GGCT-like"/>
</dbReference>
<feature type="compositionally biased region" description="Basic and acidic residues" evidence="1">
    <location>
        <begin position="39"/>
        <end position="48"/>
    </location>
</feature>
<gene>
    <name evidence="2" type="ORF">ACFQZV_06605</name>
</gene>
<dbReference type="CDD" id="cd06661">
    <property type="entry name" value="GGCT_like"/>
    <property type="match status" value="1"/>
</dbReference>
<organism evidence="2 3">
    <name type="scientific">Microbacterium koreense</name>
    <dbReference type="NCBI Taxonomy" id="323761"/>
    <lineage>
        <taxon>Bacteria</taxon>
        <taxon>Bacillati</taxon>
        <taxon>Actinomycetota</taxon>
        <taxon>Actinomycetes</taxon>
        <taxon>Micrococcales</taxon>
        <taxon>Microbacteriaceae</taxon>
        <taxon>Microbacterium</taxon>
    </lineage>
</organism>
<evidence type="ECO:0000313" key="2">
    <source>
        <dbReference type="EMBL" id="MFD0780968.1"/>
    </source>
</evidence>
<keyword evidence="3" id="KW-1185">Reference proteome</keyword>